<accession>A0A914VPP7</accession>
<evidence type="ECO:0000256" key="1">
    <source>
        <dbReference type="PROSITE-ProRule" id="PRU00221"/>
    </source>
</evidence>
<dbReference type="InterPro" id="IPR001680">
    <property type="entry name" value="WD40_rpt"/>
</dbReference>
<sequence>MSEQTTRPACGDRGRAASATVWAPASSDGGAHSYRRWKLLHRSGRAQKRCPLTEGDLHVLASAAAAQNNTNEEFSSLLPRNHFQRTYDLMQILLNEDADGNLILINNATSDVVAKTYFKVPATKKAMLSSLADFCGRMLETASVEDFARYASISMNCRIMTADWIQLHDLLCRIENLEKSIESNMIDAFEVFADAAIEGLDTASKKTKSKNAWSIPIKDLRAVKRFIGEKKEFLKRYPKLLIQEVANYPQSSGVQEILYSNSMTDPVIQWQNKPDQASKCLRTVKYGDTAVTAATVSLNGAVLAFGDEEGLVRIVKYDSAEMVHSFSGHSQRVTDMCFTDSIGQTLVSASADSSLMVWDTVACARLATLHHGDSVVSACRYFEWSKCVLSAGWNGMVRAFAPVMGQWKTASVLDRELSVGSAINCLDCHPTRPVIVVGCWDATLKLYQLAPVKRLAVMRGHVSAVRTAQFVAMGKQIISTGMDGDIRVWATDHGVQVGMFAGHTLPVRAMIPLANDIVTVSEDTTIKVWSSSLGVPLFRQSTDDKATSISLSVDCGLLAVGFGSGVISLFKTQSTDRCVWSHHVDSAVASVRFFGQLIV</sequence>
<keyword evidence="1" id="KW-0853">WD repeat</keyword>
<dbReference type="PROSITE" id="PS50294">
    <property type="entry name" value="WD_REPEATS_REGION"/>
    <property type="match status" value="2"/>
</dbReference>
<dbReference type="InterPro" id="IPR036322">
    <property type="entry name" value="WD40_repeat_dom_sf"/>
</dbReference>
<dbReference type="AlphaFoldDB" id="A0A914VPP7"/>
<dbReference type="GO" id="GO:0005697">
    <property type="term" value="C:telomerase holoenzyme complex"/>
    <property type="evidence" value="ECO:0007669"/>
    <property type="project" value="TreeGrafter"/>
</dbReference>
<proteinExistence type="predicted"/>
<dbReference type="Gene3D" id="2.130.10.10">
    <property type="entry name" value="YVTN repeat-like/Quinoprotein amine dehydrogenase"/>
    <property type="match status" value="2"/>
</dbReference>
<dbReference type="InterPro" id="IPR015943">
    <property type="entry name" value="WD40/YVTN_repeat-like_dom_sf"/>
</dbReference>
<reference evidence="3" key="1">
    <citation type="submission" date="2022-11" db="UniProtKB">
        <authorList>
            <consortium name="WormBaseParasite"/>
        </authorList>
    </citation>
    <scope>IDENTIFICATION</scope>
</reference>
<feature type="repeat" description="WD" evidence="1">
    <location>
        <begin position="458"/>
        <end position="489"/>
    </location>
</feature>
<dbReference type="PANTHER" id="PTHR44791:SF1">
    <property type="entry name" value="TELOMERASE PROTEIN COMPONENT 1"/>
    <property type="match status" value="1"/>
</dbReference>
<dbReference type="WBParaSite" id="PSAMB.scaffold2236size24431.g17009.t1">
    <property type="protein sequence ID" value="PSAMB.scaffold2236size24431.g17009.t1"/>
    <property type="gene ID" value="PSAMB.scaffold2236size24431.g17009"/>
</dbReference>
<organism evidence="2 3">
    <name type="scientific">Plectus sambesii</name>
    <dbReference type="NCBI Taxonomy" id="2011161"/>
    <lineage>
        <taxon>Eukaryota</taxon>
        <taxon>Metazoa</taxon>
        <taxon>Ecdysozoa</taxon>
        <taxon>Nematoda</taxon>
        <taxon>Chromadorea</taxon>
        <taxon>Plectida</taxon>
        <taxon>Plectina</taxon>
        <taxon>Plectoidea</taxon>
        <taxon>Plectidae</taxon>
        <taxon>Plectus</taxon>
    </lineage>
</organism>
<dbReference type="GO" id="GO:0003720">
    <property type="term" value="F:telomerase activity"/>
    <property type="evidence" value="ECO:0007669"/>
    <property type="project" value="TreeGrafter"/>
</dbReference>
<dbReference type="Proteomes" id="UP000887566">
    <property type="component" value="Unplaced"/>
</dbReference>
<dbReference type="PROSITE" id="PS50082">
    <property type="entry name" value="WD_REPEATS_2"/>
    <property type="match status" value="2"/>
</dbReference>
<evidence type="ECO:0000313" key="3">
    <source>
        <dbReference type="WBParaSite" id="PSAMB.scaffold2236size24431.g17009.t1"/>
    </source>
</evidence>
<dbReference type="GO" id="GO:0000722">
    <property type="term" value="P:telomere maintenance via recombination"/>
    <property type="evidence" value="ECO:0007669"/>
    <property type="project" value="TreeGrafter"/>
</dbReference>
<feature type="repeat" description="WD" evidence="1">
    <location>
        <begin position="326"/>
        <end position="359"/>
    </location>
</feature>
<dbReference type="InterPro" id="IPR052652">
    <property type="entry name" value="Telomerase_Complex_Comp"/>
</dbReference>
<dbReference type="SMART" id="SM00320">
    <property type="entry name" value="WD40"/>
    <property type="match status" value="7"/>
</dbReference>
<dbReference type="SUPFAM" id="SSF50978">
    <property type="entry name" value="WD40 repeat-like"/>
    <property type="match status" value="1"/>
</dbReference>
<dbReference type="GO" id="GO:0070034">
    <property type="term" value="F:telomerase RNA binding"/>
    <property type="evidence" value="ECO:0007669"/>
    <property type="project" value="TreeGrafter"/>
</dbReference>
<dbReference type="Pfam" id="PF00400">
    <property type="entry name" value="WD40"/>
    <property type="match status" value="4"/>
</dbReference>
<name>A0A914VPP7_9BILA</name>
<keyword evidence="2" id="KW-1185">Reference proteome</keyword>
<evidence type="ECO:0000313" key="2">
    <source>
        <dbReference type="Proteomes" id="UP000887566"/>
    </source>
</evidence>
<dbReference type="PANTHER" id="PTHR44791">
    <property type="entry name" value="TELOMERASE PROTEIN COMPONENT 1 TEP1"/>
    <property type="match status" value="1"/>
</dbReference>
<protein>
    <submittedName>
        <fullName evidence="3">Uncharacterized protein</fullName>
    </submittedName>
</protein>